<evidence type="ECO:0000313" key="3">
    <source>
        <dbReference type="EMBL" id="OAI11789.1"/>
    </source>
</evidence>
<dbReference type="PANTHER" id="PTHR38812:SF2">
    <property type="entry name" value="MU-LIKE PROPHAGE FLUMU PROTEIN GP42"/>
    <property type="match status" value="1"/>
</dbReference>
<dbReference type="InterPro" id="IPR013491">
    <property type="entry name" value="Tape_meas_N"/>
</dbReference>
<dbReference type="NCBIfam" id="TIGR02675">
    <property type="entry name" value="tape_meas_nterm"/>
    <property type="match status" value="1"/>
</dbReference>
<gene>
    <name evidence="3" type="ORF">A1507_19880</name>
</gene>
<name>A0A177N3M4_9GAMM</name>
<dbReference type="RefSeq" id="WP_064042228.1">
    <property type="nucleotide sequence ID" value="NZ_LUUJ01000117.1"/>
</dbReference>
<comment type="caution">
    <text evidence="3">The sequence shown here is derived from an EMBL/GenBank/DDBJ whole genome shotgun (WGS) entry which is preliminary data.</text>
</comment>
<organism evidence="3 4">
    <name type="scientific">Methylomonas koyamae</name>
    <dbReference type="NCBI Taxonomy" id="702114"/>
    <lineage>
        <taxon>Bacteria</taxon>
        <taxon>Pseudomonadati</taxon>
        <taxon>Pseudomonadota</taxon>
        <taxon>Gammaproteobacteria</taxon>
        <taxon>Methylococcales</taxon>
        <taxon>Methylococcaceae</taxon>
        <taxon>Methylomonas</taxon>
    </lineage>
</organism>
<sequence length="1230" mass="132169">MSDMELKLKITADGKVAVASVNQVDQTVVDLGKDAQKAGADMASGMNTANRSAQELSRGMASAKSQAAELGSVARAQIANMAGGILSVGVAATLARDILNTNRSMEMLRAQLTSLTGSAQAGAAQFKLIQDFATRTPFEINGLTNAFITLQNMGLNPSREVMQALTDQASKLGGSQETLQAIVLQLGQAYSKGKLQQEDMVILAERGIPIYKLAGEALNKTGAEIMEMSEKGEMGRDAIDAIIKKMGELASGSNATAMETLNGKISNLSDAWHQFEDTLLQDKSEGLIKSIVSGWTETLNLFTRELSSQVDDQIATIEQRLKFRNFGFLGKFAYSVAGATPFSNTYREDVALLDMLKKQKAAEDDLANAQRQRAASQSAIVQTQQWLDEIEGVDKANAKADAKKRHAAAEHAAQQAINKAKQEALRIEERYQELRDLSRTTDQVFIDTVAEYTKAFNSRNISLEQYINLLAKADDARDKSLQKANPTVQAVPHFYEGGMIQANYSAADKAINAELDSAAKAAEDYDRWLAKIDQRLSKMGDISGAVFDSQLGGISAVAGAFEDLQEKMAGYAQTLVEIQDESRKFSKDQTGNAKILADLKKREDQVNQDMLGSQLEGVRRLTGATANMFAEGTKGRQAMHAVEMALSAVEMAQKLGMLSVDGAAATLNQGKGDPYTAFARMAAMAALVASIISSVKGIGGSSTVRVGGAATSQAPTSGTVLGDPSAKSESINNTYQLLQDIHAKEYRELRGINTGVAALKTGITDSITKLFQSGGLKIPYVSEFSGKLSSMGELAKSAITAISAYTSLGGTYLVGKLPVVGNIINGITNFIIGGLFGKTTRSVTGGGIYVGGTSLAELLAGGQISGQQYTEITTTKKSWFSKKTTVSEILSALDPEFQSALSKMFRGMATSMMSMANEFGKDMTDAVNKYVIPGLKISLYGMSSQQMIETLNNVLSTQLDTMTTQIFGSLIAKYQKLGEGMFETATRLVAEKAVVLDAINLTGKTFSGDAVAMADGLVTLAGGIKEFQGLFQDYYRNFYSEAEQLANTTRRLKLSLSDYGLELPDTRQAYRDLVDAQNLDTEAGRVRYNQLLQLADAADTYYKANEKLRESMELLSKDTFATAVDYTRYLRLAQLAGIAKADDLLPPTPDKVFMPTGAANQTLPGINSGTTVSSAFTTVAESNQAVSDEVRQLRTELQAQNIAIAQNTADVAKLLKRWDGNGLPETRAIA</sequence>
<dbReference type="AlphaFoldDB" id="A0A177N3M4"/>
<evidence type="ECO:0000313" key="4">
    <source>
        <dbReference type="Proteomes" id="UP000077857"/>
    </source>
</evidence>
<accession>A0A177N3M4</accession>
<feature type="domain" description="Tape measure protein N-terminal" evidence="2">
    <location>
        <begin position="97"/>
        <end position="275"/>
    </location>
</feature>
<evidence type="ECO:0000256" key="1">
    <source>
        <dbReference type="SAM" id="Coils"/>
    </source>
</evidence>
<keyword evidence="1" id="KW-0175">Coiled coil</keyword>
<dbReference type="Pfam" id="PF20155">
    <property type="entry name" value="TMP_3"/>
    <property type="match status" value="1"/>
</dbReference>
<dbReference type="Proteomes" id="UP000077857">
    <property type="component" value="Unassembled WGS sequence"/>
</dbReference>
<feature type="coiled-coil region" evidence="1">
    <location>
        <begin position="352"/>
        <end position="437"/>
    </location>
</feature>
<evidence type="ECO:0000259" key="2">
    <source>
        <dbReference type="Pfam" id="PF20155"/>
    </source>
</evidence>
<protein>
    <recommendedName>
        <fullName evidence="2">Tape measure protein N-terminal domain-containing protein</fullName>
    </recommendedName>
</protein>
<dbReference type="InterPro" id="IPR053058">
    <property type="entry name" value="Mulikevirus_tape_measure"/>
</dbReference>
<dbReference type="OrthoDB" id="6745079at2"/>
<dbReference type="EMBL" id="LUUJ01000117">
    <property type="protein sequence ID" value="OAI11789.1"/>
    <property type="molecule type" value="Genomic_DNA"/>
</dbReference>
<proteinExistence type="predicted"/>
<reference evidence="3 4" key="1">
    <citation type="submission" date="2016-03" db="EMBL/GenBank/DDBJ databases">
        <authorList>
            <person name="Ploux O."/>
        </authorList>
    </citation>
    <scope>NUCLEOTIDE SEQUENCE [LARGE SCALE GENOMIC DNA]</scope>
    <source>
        <strain evidence="3 4">R-45378</strain>
    </source>
</reference>
<dbReference type="PANTHER" id="PTHR38812">
    <property type="entry name" value="MU-LIKE PROPHAGE FLUMU PROTEIN GP42"/>
    <property type="match status" value="1"/>
</dbReference>